<protein>
    <submittedName>
        <fullName evidence="1">Uncharacterized protein</fullName>
    </submittedName>
</protein>
<gene>
    <name evidence="1" type="ORF">RVIR1_04910</name>
</gene>
<evidence type="ECO:0000313" key="2">
    <source>
        <dbReference type="Proteomes" id="UP000282483"/>
    </source>
</evidence>
<accession>A0A2Z5V706</accession>
<organism evidence="1 2">
    <name type="scientific">Candidatus Rickettsiella viridis</name>
    <dbReference type="NCBI Taxonomy" id="676208"/>
    <lineage>
        <taxon>Bacteria</taxon>
        <taxon>Pseudomonadati</taxon>
        <taxon>Pseudomonadota</taxon>
        <taxon>Gammaproteobacteria</taxon>
        <taxon>Legionellales</taxon>
        <taxon>Coxiellaceae</taxon>
        <taxon>Rickettsiella</taxon>
    </lineage>
</organism>
<dbReference type="AlphaFoldDB" id="A0A2Z5V706"/>
<dbReference type="RefSeq" id="WP_126322496.1">
    <property type="nucleotide sequence ID" value="NZ_AP018005.1"/>
</dbReference>
<evidence type="ECO:0000313" key="1">
    <source>
        <dbReference type="EMBL" id="BBB14997.1"/>
    </source>
</evidence>
<dbReference type="OrthoDB" id="9127033at2"/>
<dbReference type="Proteomes" id="UP000282483">
    <property type="component" value="Chromosome"/>
</dbReference>
<proteinExistence type="predicted"/>
<dbReference type="EMBL" id="AP018005">
    <property type="protein sequence ID" value="BBB14997.1"/>
    <property type="molecule type" value="Genomic_DNA"/>
</dbReference>
<name>A0A2Z5V706_9COXI</name>
<dbReference type="KEGG" id="rvi:RVIR1_04910"/>
<keyword evidence="2" id="KW-1185">Reference proteome</keyword>
<reference evidence="1 2" key="1">
    <citation type="submission" date="2017-03" db="EMBL/GenBank/DDBJ databases">
        <title>The genome sequence of Candidatus Rickettsiella viridis.</title>
        <authorList>
            <person name="Nikoh N."/>
            <person name="Tsuchida T."/>
            <person name="Yamaguchi K."/>
            <person name="Maeda T."/>
            <person name="Shigenobu S."/>
            <person name="Fukatsu T."/>
        </authorList>
    </citation>
    <scope>NUCLEOTIDE SEQUENCE [LARGE SCALE GENOMIC DNA]</scope>
    <source>
        <strain evidence="1 2">Ap-RA04</strain>
    </source>
</reference>
<sequence>MKVIILSNEDVKLQREKLEELIKVVGFKGPIKNFKYSDYFVEELEENDTLFVICPKGPNVDIPFLDNTIISKYKKIIPVCYDDSKKENMPTCLHVKKGLYINGNPFLLNLINSLSYSLDIPNLCTDYFSQIKNIHSLQQSSENLLQIKNSLLELEKVQKPYYCAETLDHAIILDKIKTLHDVTSKTAENLHAILTSLSASQQNKIYAALKNTLLGECLEKIDLEKSQEAAPAKKSYFRL</sequence>